<comment type="similarity">
    <text evidence="3">Belongs to the N(4)/N(6)-methyltransferase family.</text>
</comment>
<protein>
    <recommendedName>
        <fullName evidence="3">Methyltransferase</fullName>
        <ecNumber evidence="3">2.1.1.-</ecNumber>
    </recommendedName>
</protein>
<feature type="domain" description="DNA methylase N-4/N-6" evidence="4">
    <location>
        <begin position="29"/>
        <end position="222"/>
    </location>
</feature>
<keyword evidence="1 5" id="KW-0489">Methyltransferase</keyword>
<keyword evidence="6" id="KW-1185">Reference proteome</keyword>
<dbReference type="InterPro" id="IPR001091">
    <property type="entry name" value="RM_Methyltransferase"/>
</dbReference>
<evidence type="ECO:0000256" key="1">
    <source>
        <dbReference type="ARBA" id="ARBA00022603"/>
    </source>
</evidence>
<dbReference type="SUPFAM" id="SSF53335">
    <property type="entry name" value="S-adenosyl-L-methionine-dependent methyltransferases"/>
    <property type="match status" value="1"/>
</dbReference>
<dbReference type="RefSeq" id="WP_145388138.1">
    <property type="nucleotide sequence ID" value="NZ_CP037423.1"/>
</dbReference>
<dbReference type="GO" id="GO:0005737">
    <property type="term" value="C:cytoplasm"/>
    <property type="evidence" value="ECO:0007669"/>
    <property type="project" value="TreeGrafter"/>
</dbReference>
<evidence type="ECO:0000313" key="6">
    <source>
        <dbReference type="Proteomes" id="UP000319004"/>
    </source>
</evidence>
<sequence length="231" mass="25937">MEPYYSEAGISIYHGDCRDVIPSLSRCQVKLVLTDPPFSERTHAGARTNRLNERSRPFIGFASMTEGEIAEVFSLCATNLQGWLISFVDWRHMSYLETCPPIGLRFVRFGIWDKPNGTPQISGDRPAMGWEAIAILHTENGRMRWNGGGRRAVWSCYREHRAVHRTQKPLSLVKQLAAMFSKPGDLILDPFMGSGTSLRAAKEVGCHAIGIEISERNCEIAANRLRQGVLF</sequence>
<dbReference type="Pfam" id="PF01555">
    <property type="entry name" value="N6_N4_Mtase"/>
    <property type="match status" value="1"/>
</dbReference>
<evidence type="ECO:0000313" key="5">
    <source>
        <dbReference type="EMBL" id="QDV43800.1"/>
    </source>
</evidence>
<dbReference type="Proteomes" id="UP000319004">
    <property type="component" value="Chromosome"/>
</dbReference>
<dbReference type="PANTHER" id="PTHR13370">
    <property type="entry name" value="RNA METHYLASE-RELATED"/>
    <property type="match status" value="1"/>
</dbReference>
<dbReference type="KEGG" id="snep:Enr13x_36600"/>
<dbReference type="EMBL" id="CP037423">
    <property type="protein sequence ID" value="QDV43800.1"/>
    <property type="molecule type" value="Genomic_DNA"/>
</dbReference>
<evidence type="ECO:0000256" key="3">
    <source>
        <dbReference type="RuleBase" id="RU362026"/>
    </source>
</evidence>
<evidence type="ECO:0000259" key="4">
    <source>
        <dbReference type="Pfam" id="PF01555"/>
    </source>
</evidence>
<organism evidence="5 6">
    <name type="scientific">Stieleria neptunia</name>
    <dbReference type="NCBI Taxonomy" id="2527979"/>
    <lineage>
        <taxon>Bacteria</taxon>
        <taxon>Pseudomonadati</taxon>
        <taxon>Planctomycetota</taxon>
        <taxon>Planctomycetia</taxon>
        <taxon>Pirellulales</taxon>
        <taxon>Pirellulaceae</taxon>
        <taxon>Stieleria</taxon>
    </lineage>
</organism>
<dbReference type="GO" id="GO:0009007">
    <property type="term" value="F:site-specific DNA-methyltransferase (adenine-specific) activity"/>
    <property type="evidence" value="ECO:0007669"/>
    <property type="project" value="TreeGrafter"/>
</dbReference>
<dbReference type="PRINTS" id="PR00508">
    <property type="entry name" value="S21N4MTFRASE"/>
</dbReference>
<proteinExistence type="inferred from homology"/>
<dbReference type="OrthoDB" id="9800801at2"/>
<dbReference type="InterPro" id="IPR029063">
    <property type="entry name" value="SAM-dependent_MTases_sf"/>
</dbReference>
<dbReference type="PANTHER" id="PTHR13370:SF3">
    <property type="entry name" value="TRNA (GUANINE(10)-N2)-METHYLTRANSFERASE HOMOLOG"/>
    <property type="match status" value="1"/>
</dbReference>
<dbReference type="REBASE" id="356399">
    <property type="entry name" value="M.PbaEnr13ORF36600P"/>
</dbReference>
<dbReference type="GO" id="GO:0032259">
    <property type="term" value="P:methylation"/>
    <property type="evidence" value="ECO:0007669"/>
    <property type="project" value="UniProtKB-KW"/>
</dbReference>
<keyword evidence="2 5" id="KW-0808">Transferase</keyword>
<dbReference type="GO" id="GO:0003677">
    <property type="term" value="F:DNA binding"/>
    <property type="evidence" value="ECO:0007669"/>
    <property type="project" value="InterPro"/>
</dbReference>
<reference evidence="5 6" key="1">
    <citation type="submission" date="2019-03" db="EMBL/GenBank/DDBJ databases">
        <title>Deep-cultivation of Planctomycetes and their phenomic and genomic characterization uncovers novel biology.</title>
        <authorList>
            <person name="Wiegand S."/>
            <person name="Jogler M."/>
            <person name="Boedeker C."/>
            <person name="Pinto D."/>
            <person name="Vollmers J."/>
            <person name="Rivas-Marin E."/>
            <person name="Kohn T."/>
            <person name="Peeters S.H."/>
            <person name="Heuer A."/>
            <person name="Rast P."/>
            <person name="Oberbeckmann S."/>
            <person name="Bunk B."/>
            <person name="Jeske O."/>
            <person name="Meyerdierks A."/>
            <person name="Storesund J.E."/>
            <person name="Kallscheuer N."/>
            <person name="Luecker S."/>
            <person name="Lage O.M."/>
            <person name="Pohl T."/>
            <person name="Merkel B.J."/>
            <person name="Hornburger P."/>
            <person name="Mueller R.-W."/>
            <person name="Bruemmer F."/>
            <person name="Labrenz M."/>
            <person name="Spormann A.M."/>
            <person name="Op den Camp H."/>
            <person name="Overmann J."/>
            <person name="Amann R."/>
            <person name="Jetten M.S.M."/>
            <person name="Mascher T."/>
            <person name="Medema M.H."/>
            <person name="Devos D.P."/>
            <person name="Kaster A.-K."/>
            <person name="Ovreas L."/>
            <person name="Rohde M."/>
            <person name="Galperin M.Y."/>
            <person name="Jogler C."/>
        </authorList>
    </citation>
    <scope>NUCLEOTIDE SEQUENCE [LARGE SCALE GENOMIC DNA]</scope>
    <source>
        <strain evidence="5 6">Enr13</strain>
    </source>
</reference>
<dbReference type="AlphaFoldDB" id="A0A518HSF9"/>
<evidence type="ECO:0000256" key="2">
    <source>
        <dbReference type="ARBA" id="ARBA00022679"/>
    </source>
</evidence>
<dbReference type="EC" id="2.1.1.-" evidence="3"/>
<dbReference type="Gene3D" id="3.40.50.150">
    <property type="entry name" value="Vaccinia Virus protein VP39"/>
    <property type="match status" value="1"/>
</dbReference>
<name>A0A518HSF9_9BACT</name>
<dbReference type="InterPro" id="IPR002941">
    <property type="entry name" value="DNA_methylase_N4/N6"/>
</dbReference>
<dbReference type="GO" id="GO:0008170">
    <property type="term" value="F:N-methyltransferase activity"/>
    <property type="evidence" value="ECO:0007669"/>
    <property type="project" value="InterPro"/>
</dbReference>
<accession>A0A518HSF9</accession>
<gene>
    <name evidence="5" type="primary">hindIIIM</name>
    <name evidence="5" type="ORF">Enr13x_36600</name>
</gene>